<name>A0A6J4GZQ7_9SPHI</name>
<evidence type="ECO:0000313" key="1">
    <source>
        <dbReference type="EMBL" id="CAA9211092.1"/>
    </source>
</evidence>
<sequence length="41" mass="4733">MGTGSFFQERYGNQPQLRCLPGFDRHSAIRRQPVGKFCCFP</sequence>
<accession>A0A6J4GZQ7</accession>
<dbReference type="EMBL" id="CADCTQ010000001">
    <property type="protein sequence ID" value="CAA9211092.1"/>
    <property type="molecule type" value="Genomic_DNA"/>
</dbReference>
<dbReference type="AlphaFoldDB" id="A0A6J4GZQ7"/>
<reference evidence="1" key="1">
    <citation type="submission" date="2020-02" db="EMBL/GenBank/DDBJ databases">
        <authorList>
            <person name="Meier V. D."/>
        </authorList>
    </citation>
    <scope>NUCLEOTIDE SEQUENCE</scope>
    <source>
        <strain evidence="1">AVDCRST_MAG56</strain>
    </source>
</reference>
<protein>
    <submittedName>
        <fullName evidence="1">Uncharacterized protein</fullName>
    </submittedName>
</protein>
<organism evidence="1">
    <name type="scientific">uncultured Cytophagales bacterium</name>
    <dbReference type="NCBI Taxonomy" id="158755"/>
    <lineage>
        <taxon>Bacteria</taxon>
        <taxon>Pseudomonadati</taxon>
        <taxon>Bacteroidota</taxon>
        <taxon>Sphingobacteriia</taxon>
        <taxon>Sphingobacteriales</taxon>
        <taxon>environmental samples</taxon>
    </lineage>
</organism>
<proteinExistence type="predicted"/>
<gene>
    <name evidence="1" type="ORF">AVDCRST_MAG56-2374</name>
</gene>